<feature type="transmembrane region" description="Helical" evidence="2">
    <location>
        <begin position="69"/>
        <end position="90"/>
    </location>
</feature>
<sequence length="198" mass="21001">MPTTILGLPPSHLPLLLHLLIETPASLSFLLRPESQLPLLSRTTSSTSSKPSTKPSTKITSREATEARLILSNLGGLLLSVNLVVTYLLFFGLNGGKGIPQEVRAREEVVRGVTGWLSVYHLFPLWRAWRRMQMQMGMGLARGRREGAKEGGGEGKGKGKGDDGVDETGKTLGGPTVHFAVHALVGGLMGAVGLGVVG</sequence>
<comment type="caution">
    <text evidence="3">The sequence shown here is derived from an EMBL/GenBank/DDBJ whole genome shotgun (WGS) entry which is preliminary data.</text>
</comment>
<name>A0AAN6P4P7_9PEZI</name>
<reference evidence="3" key="2">
    <citation type="submission" date="2023-06" db="EMBL/GenBank/DDBJ databases">
        <authorList>
            <consortium name="Lawrence Berkeley National Laboratory"/>
            <person name="Mondo S.J."/>
            <person name="Hensen N."/>
            <person name="Bonometti L."/>
            <person name="Westerberg I."/>
            <person name="Brannstrom I.O."/>
            <person name="Guillou S."/>
            <person name="Cros-Aarteil S."/>
            <person name="Calhoun S."/>
            <person name="Haridas S."/>
            <person name="Kuo A."/>
            <person name="Pangilinan J."/>
            <person name="Riley R."/>
            <person name="Labutti K."/>
            <person name="Andreopoulos B."/>
            <person name="Lipzen A."/>
            <person name="Chen C."/>
            <person name="Yanf M."/>
            <person name="Daum C."/>
            <person name="Ng V."/>
            <person name="Clum A."/>
            <person name="Steindorff A."/>
            <person name="Ohm R."/>
            <person name="Martin F."/>
            <person name="Silar P."/>
            <person name="Natvig D."/>
            <person name="Lalanne C."/>
            <person name="Gautier V."/>
            <person name="Ament-Velasquez S.L."/>
            <person name="Kruys A."/>
            <person name="Hutchinson M.I."/>
            <person name="Powell A.J."/>
            <person name="Barry K."/>
            <person name="Miller A.N."/>
            <person name="Grigoriev I.V."/>
            <person name="Debuchy R."/>
            <person name="Gladieux P."/>
            <person name="Thoren M.H."/>
            <person name="Johannesson H."/>
        </authorList>
    </citation>
    <scope>NUCLEOTIDE SEQUENCE</scope>
    <source>
        <strain evidence="3">CBS 626.80</strain>
    </source>
</reference>
<feature type="compositionally biased region" description="Basic and acidic residues" evidence="1">
    <location>
        <begin position="143"/>
        <end position="169"/>
    </location>
</feature>
<feature type="region of interest" description="Disordered" evidence="1">
    <location>
        <begin position="142"/>
        <end position="169"/>
    </location>
</feature>
<evidence type="ECO:0000313" key="4">
    <source>
        <dbReference type="Proteomes" id="UP001303222"/>
    </source>
</evidence>
<evidence type="ECO:0000313" key="3">
    <source>
        <dbReference type="EMBL" id="KAK3956713.1"/>
    </source>
</evidence>
<dbReference type="EMBL" id="MU859063">
    <property type="protein sequence ID" value="KAK3956713.1"/>
    <property type="molecule type" value="Genomic_DNA"/>
</dbReference>
<keyword evidence="2" id="KW-0472">Membrane</keyword>
<keyword evidence="2" id="KW-1133">Transmembrane helix</keyword>
<accession>A0AAN6P4P7</accession>
<reference evidence="3" key="1">
    <citation type="journal article" date="2023" name="Mol. Phylogenet. Evol.">
        <title>Genome-scale phylogeny and comparative genomics of the fungal order Sordariales.</title>
        <authorList>
            <person name="Hensen N."/>
            <person name="Bonometti L."/>
            <person name="Westerberg I."/>
            <person name="Brannstrom I.O."/>
            <person name="Guillou S."/>
            <person name="Cros-Aarteil S."/>
            <person name="Calhoun S."/>
            <person name="Haridas S."/>
            <person name="Kuo A."/>
            <person name="Mondo S."/>
            <person name="Pangilinan J."/>
            <person name="Riley R."/>
            <person name="LaButti K."/>
            <person name="Andreopoulos B."/>
            <person name="Lipzen A."/>
            <person name="Chen C."/>
            <person name="Yan M."/>
            <person name="Daum C."/>
            <person name="Ng V."/>
            <person name="Clum A."/>
            <person name="Steindorff A."/>
            <person name="Ohm R.A."/>
            <person name="Martin F."/>
            <person name="Silar P."/>
            <person name="Natvig D.O."/>
            <person name="Lalanne C."/>
            <person name="Gautier V."/>
            <person name="Ament-Velasquez S.L."/>
            <person name="Kruys A."/>
            <person name="Hutchinson M.I."/>
            <person name="Powell A.J."/>
            <person name="Barry K."/>
            <person name="Miller A.N."/>
            <person name="Grigoriev I.V."/>
            <person name="Debuchy R."/>
            <person name="Gladieux P."/>
            <person name="Hiltunen Thoren M."/>
            <person name="Johannesson H."/>
        </authorList>
    </citation>
    <scope>NUCLEOTIDE SEQUENCE</scope>
    <source>
        <strain evidence="3">CBS 626.80</strain>
    </source>
</reference>
<keyword evidence="2" id="KW-0812">Transmembrane</keyword>
<evidence type="ECO:0000256" key="2">
    <source>
        <dbReference type="SAM" id="Phobius"/>
    </source>
</evidence>
<feature type="region of interest" description="Disordered" evidence="1">
    <location>
        <begin position="41"/>
        <end position="61"/>
    </location>
</feature>
<organism evidence="3 4">
    <name type="scientific">Pseudoneurospora amorphoporcata</name>
    <dbReference type="NCBI Taxonomy" id="241081"/>
    <lineage>
        <taxon>Eukaryota</taxon>
        <taxon>Fungi</taxon>
        <taxon>Dikarya</taxon>
        <taxon>Ascomycota</taxon>
        <taxon>Pezizomycotina</taxon>
        <taxon>Sordariomycetes</taxon>
        <taxon>Sordariomycetidae</taxon>
        <taxon>Sordariales</taxon>
        <taxon>Sordariaceae</taxon>
        <taxon>Pseudoneurospora</taxon>
    </lineage>
</organism>
<gene>
    <name evidence="3" type="ORF">QBC32DRAFT_384206</name>
</gene>
<protein>
    <submittedName>
        <fullName evidence="3">Uncharacterized protein</fullName>
    </submittedName>
</protein>
<feature type="compositionally biased region" description="Low complexity" evidence="1">
    <location>
        <begin position="41"/>
        <end position="59"/>
    </location>
</feature>
<keyword evidence="4" id="KW-1185">Reference proteome</keyword>
<dbReference type="AlphaFoldDB" id="A0AAN6P4P7"/>
<evidence type="ECO:0000256" key="1">
    <source>
        <dbReference type="SAM" id="MobiDB-lite"/>
    </source>
</evidence>
<dbReference type="Proteomes" id="UP001303222">
    <property type="component" value="Unassembled WGS sequence"/>
</dbReference>
<proteinExistence type="predicted"/>